<dbReference type="Pfam" id="PF00665">
    <property type="entry name" value="rve"/>
    <property type="match status" value="1"/>
</dbReference>
<comment type="similarity">
    <text evidence="2">Belongs to the transposase IS30 family.</text>
</comment>
<comment type="function">
    <text evidence="1">Required for the transposition of the insertion element.</text>
</comment>
<dbReference type="InterPro" id="IPR025246">
    <property type="entry name" value="IS30-like_HTH"/>
</dbReference>
<dbReference type="GO" id="GO:0003677">
    <property type="term" value="F:DNA binding"/>
    <property type="evidence" value="ECO:0007669"/>
    <property type="project" value="UniProtKB-KW"/>
</dbReference>
<dbReference type="InterPro" id="IPR053392">
    <property type="entry name" value="Transposase_IS30-like"/>
</dbReference>
<name>A0A917LYS2_9MICC</name>
<dbReference type="EMBL" id="BMEQ01000022">
    <property type="protein sequence ID" value="GGG65931.1"/>
    <property type="molecule type" value="Genomic_DNA"/>
</dbReference>
<keyword evidence="8" id="KW-1185">Reference proteome</keyword>
<sequence length="392" mass="44696">MEMGIRGRKRRLVLEDEYWALILAGVGTVDACRIVGIGRKTGYRWRAELGGLAPARRAEAQQSERYLSLLERERIAVLRRQGLSMRAIATRLGRAPSTVSRELRRNTAEHDRGAYDPVLAHARARTAARRQRPGVLAHDEELHRMVQGRLELDWSPQQIAVWLRMEHPQRPEWHVCHETIYQALYHGTRRGLHRRLTTQLRTGRSMRGRRRRSDQRVPRFVAPGLLIDQRPAVVEDRVRIGDWEGDLIVGAKGRSAIGTLVDRTSRYVRLVHLPHGHAAQALTDALESLVEHLPQPARRTLTWDQGSEMARHDLVAAWFSEGVYFAAPASPWMRGSNENMNGLLRQYFPKGTDLSIHTAGDLTRVEHLLNTRPRKVLQWATPATVFAAKMSC</sequence>
<comment type="caution">
    <text evidence="7">The sequence shown here is derived from an EMBL/GenBank/DDBJ whole genome shotgun (WGS) entry which is preliminary data.</text>
</comment>
<reference evidence="7" key="1">
    <citation type="journal article" date="2014" name="Int. J. Syst. Evol. Microbiol.">
        <title>Complete genome sequence of Corynebacterium casei LMG S-19264T (=DSM 44701T), isolated from a smear-ripened cheese.</title>
        <authorList>
            <consortium name="US DOE Joint Genome Institute (JGI-PGF)"/>
            <person name="Walter F."/>
            <person name="Albersmeier A."/>
            <person name="Kalinowski J."/>
            <person name="Ruckert C."/>
        </authorList>
    </citation>
    <scope>NUCLEOTIDE SEQUENCE</scope>
    <source>
        <strain evidence="7">CGMCC 1.12187</strain>
    </source>
</reference>
<dbReference type="SUPFAM" id="SSF53098">
    <property type="entry name" value="Ribonuclease H-like"/>
    <property type="match status" value="1"/>
</dbReference>
<feature type="domain" description="Integrase catalytic" evidence="6">
    <location>
        <begin position="227"/>
        <end position="390"/>
    </location>
</feature>
<accession>A0A917LYS2</accession>
<dbReference type="Gene3D" id="1.10.10.60">
    <property type="entry name" value="Homeodomain-like"/>
    <property type="match status" value="1"/>
</dbReference>
<dbReference type="GO" id="GO:0006313">
    <property type="term" value="P:DNA transposition"/>
    <property type="evidence" value="ECO:0007669"/>
    <property type="project" value="InterPro"/>
</dbReference>
<dbReference type="PROSITE" id="PS01043">
    <property type="entry name" value="TRANSPOSASE_IS30"/>
    <property type="match status" value="1"/>
</dbReference>
<evidence type="ECO:0000256" key="3">
    <source>
        <dbReference type="ARBA" id="ARBA00022578"/>
    </source>
</evidence>
<dbReference type="PANTHER" id="PTHR10948:SF23">
    <property type="entry name" value="TRANSPOSASE INSI FOR INSERTION SEQUENCE ELEMENT IS30A-RELATED"/>
    <property type="match status" value="1"/>
</dbReference>
<dbReference type="PROSITE" id="PS50994">
    <property type="entry name" value="INTEGRASE"/>
    <property type="match status" value="1"/>
</dbReference>
<evidence type="ECO:0000256" key="4">
    <source>
        <dbReference type="ARBA" id="ARBA00023125"/>
    </source>
</evidence>
<dbReference type="InterPro" id="IPR001584">
    <property type="entry name" value="Integrase_cat-core"/>
</dbReference>
<dbReference type="InterPro" id="IPR001598">
    <property type="entry name" value="Transposase_IS30_CS"/>
</dbReference>
<dbReference type="InterPro" id="IPR051917">
    <property type="entry name" value="Transposase-Integrase"/>
</dbReference>
<gene>
    <name evidence="7" type="ORF">GCM10011374_32360</name>
</gene>
<keyword evidence="5" id="KW-0233">DNA recombination</keyword>
<dbReference type="Gene3D" id="3.30.420.10">
    <property type="entry name" value="Ribonuclease H-like superfamily/Ribonuclease H"/>
    <property type="match status" value="1"/>
</dbReference>
<dbReference type="NCBIfam" id="NF033563">
    <property type="entry name" value="transpos_IS30"/>
    <property type="match status" value="1"/>
</dbReference>
<evidence type="ECO:0000259" key="6">
    <source>
        <dbReference type="PROSITE" id="PS50994"/>
    </source>
</evidence>
<evidence type="ECO:0000256" key="2">
    <source>
        <dbReference type="ARBA" id="ARBA00006363"/>
    </source>
</evidence>
<dbReference type="InterPro" id="IPR036397">
    <property type="entry name" value="RNaseH_sf"/>
</dbReference>
<dbReference type="GO" id="GO:0005829">
    <property type="term" value="C:cytosol"/>
    <property type="evidence" value="ECO:0007669"/>
    <property type="project" value="TreeGrafter"/>
</dbReference>
<keyword evidence="4" id="KW-0238">DNA-binding</keyword>
<evidence type="ECO:0000256" key="5">
    <source>
        <dbReference type="ARBA" id="ARBA00023172"/>
    </source>
</evidence>
<reference evidence="7" key="2">
    <citation type="submission" date="2020-09" db="EMBL/GenBank/DDBJ databases">
        <authorList>
            <person name="Sun Q."/>
            <person name="Zhou Y."/>
        </authorList>
    </citation>
    <scope>NUCLEOTIDE SEQUENCE</scope>
    <source>
        <strain evidence="7">CGMCC 1.12187</strain>
    </source>
</reference>
<organism evidence="7 8">
    <name type="scientific">Kocuria dechangensis</name>
    <dbReference type="NCBI Taxonomy" id="1176249"/>
    <lineage>
        <taxon>Bacteria</taxon>
        <taxon>Bacillati</taxon>
        <taxon>Actinomycetota</taxon>
        <taxon>Actinomycetes</taxon>
        <taxon>Micrococcales</taxon>
        <taxon>Micrococcaceae</taxon>
        <taxon>Kocuria</taxon>
    </lineage>
</organism>
<protein>
    <submittedName>
        <fullName evidence="7">IS30 family transposase</fullName>
    </submittedName>
</protein>
<dbReference type="Pfam" id="PF13936">
    <property type="entry name" value="HTH_38"/>
    <property type="match status" value="1"/>
</dbReference>
<dbReference type="RefSeq" id="WP_229741912.1">
    <property type="nucleotide sequence ID" value="NZ_BMEQ01000022.1"/>
</dbReference>
<dbReference type="Proteomes" id="UP000638848">
    <property type="component" value="Unassembled WGS sequence"/>
</dbReference>
<evidence type="ECO:0000313" key="8">
    <source>
        <dbReference type="Proteomes" id="UP000638848"/>
    </source>
</evidence>
<dbReference type="PANTHER" id="PTHR10948">
    <property type="entry name" value="TRANSPOSASE"/>
    <property type="match status" value="1"/>
</dbReference>
<dbReference type="GO" id="GO:0015074">
    <property type="term" value="P:DNA integration"/>
    <property type="evidence" value="ECO:0007669"/>
    <property type="project" value="InterPro"/>
</dbReference>
<evidence type="ECO:0000313" key="7">
    <source>
        <dbReference type="EMBL" id="GGG65931.1"/>
    </source>
</evidence>
<dbReference type="GO" id="GO:0004803">
    <property type="term" value="F:transposase activity"/>
    <property type="evidence" value="ECO:0007669"/>
    <property type="project" value="InterPro"/>
</dbReference>
<dbReference type="InterPro" id="IPR012337">
    <property type="entry name" value="RNaseH-like_sf"/>
</dbReference>
<keyword evidence="3" id="KW-0815">Transposition</keyword>
<dbReference type="AlphaFoldDB" id="A0A917LYS2"/>
<evidence type="ECO:0000256" key="1">
    <source>
        <dbReference type="ARBA" id="ARBA00002190"/>
    </source>
</evidence>
<proteinExistence type="inferred from homology"/>